<keyword evidence="5" id="KW-1185">Reference proteome</keyword>
<dbReference type="KEGG" id="cfh:C1707_18780"/>
<keyword evidence="1" id="KW-0472">Membrane</keyword>
<evidence type="ECO:0000313" key="5">
    <source>
        <dbReference type="Proteomes" id="UP000281192"/>
    </source>
</evidence>
<evidence type="ECO:0000313" key="3">
    <source>
        <dbReference type="EMBL" id="PLR06933.1"/>
    </source>
</evidence>
<name>A0A2N5CM07_9CAUL</name>
<keyword evidence="1" id="KW-0812">Transmembrane</keyword>
<reference evidence="3 4" key="1">
    <citation type="submission" date="2017-12" db="EMBL/GenBank/DDBJ databases">
        <title>The genome sequence of Caulobacter flavus CGMCC1 15093.</title>
        <authorList>
            <person name="Gao J."/>
            <person name="Mao X."/>
            <person name="Sun J."/>
        </authorList>
    </citation>
    <scope>NUCLEOTIDE SEQUENCE [LARGE SCALE GENOMIC DNA]</scope>
    <source>
        <strain evidence="3 4">CGMCC1 15093</strain>
    </source>
</reference>
<gene>
    <name evidence="2" type="ORF">C1707_18780</name>
    <name evidence="3" type="ORF">CFHF_23770</name>
</gene>
<sequence length="132" mass="13896">MTAARSAREDGSVLIESLIAASLVAAILLAAFQVLSDSVHRREKVQDQRQAVAIARSRLAAVGSALPATPGRIEGVEAGYLWAVAVEACPDEQRSDAGLLRCVSVTVRRAAGAPPLARLTSRKLVRPDADAR</sequence>
<accession>A0A2N5CM07</accession>
<dbReference type="EMBL" id="CP026100">
    <property type="protein sequence ID" value="AYV48142.1"/>
    <property type="molecule type" value="Genomic_DNA"/>
</dbReference>
<protein>
    <submittedName>
        <fullName evidence="3">Uncharacterized protein</fullName>
    </submittedName>
</protein>
<dbReference type="Proteomes" id="UP000281192">
    <property type="component" value="Chromosome"/>
</dbReference>
<dbReference type="EMBL" id="PJRQ01000048">
    <property type="protein sequence ID" value="PLR06933.1"/>
    <property type="molecule type" value="Genomic_DNA"/>
</dbReference>
<organism evidence="3 4">
    <name type="scientific">Caulobacter flavus</name>
    <dbReference type="NCBI Taxonomy" id="1679497"/>
    <lineage>
        <taxon>Bacteria</taxon>
        <taxon>Pseudomonadati</taxon>
        <taxon>Pseudomonadota</taxon>
        <taxon>Alphaproteobacteria</taxon>
        <taxon>Caulobacterales</taxon>
        <taxon>Caulobacteraceae</taxon>
        <taxon>Caulobacter</taxon>
    </lineage>
</organism>
<evidence type="ECO:0000313" key="4">
    <source>
        <dbReference type="Proteomes" id="UP000234483"/>
    </source>
</evidence>
<dbReference type="RefSeq" id="WP_101715404.1">
    <property type="nucleotide sequence ID" value="NZ_CP026100.1"/>
</dbReference>
<proteinExistence type="predicted"/>
<evidence type="ECO:0000256" key="1">
    <source>
        <dbReference type="SAM" id="Phobius"/>
    </source>
</evidence>
<dbReference type="Proteomes" id="UP000234483">
    <property type="component" value="Unassembled WGS sequence"/>
</dbReference>
<reference evidence="2 5" key="2">
    <citation type="submission" date="2018-01" db="EMBL/GenBank/DDBJ databases">
        <title>Complete genome sequence of Caulobacter flavus RHGG3.</title>
        <authorList>
            <person name="Yang E."/>
        </authorList>
    </citation>
    <scope>NUCLEOTIDE SEQUENCE [LARGE SCALE GENOMIC DNA]</scope>
    <source>
        <strain evidence="2 5">RHGG3</strain>
    </source>
</reference>
<feature type="transmembrane region" description="Helical" evidence="1">
    <location>
        <begin position="12"/>
        <end position="35"/>
    </location>
</feature>
<keyword evidence="1" id="KW-1133">Transmembrane helix</keyword>
<dbReference type="AlphaFoldDB" id="A0A2N5CM07"/>
<evidence type="ECO:0000313" key="2">
    <source>
        <dbReference type="EMBL" id="AYV48142.1"/>
    </source>
</evidence>